<dbReference type="Proteomes" id="UP000649604">
    <property type="component" value="Unassembled WGS sequence"/>
</dbReference>
<dbReference type="AlphaFoldDB" id="A0A9D5JXZ2"/>
<evidence type="ECO:0000259" key="1">
    <source>
        <dbReference type="Pfam" id="PF01261"/>
    </source>
</evidence>
<evidence type="ECO:0000313" key="3">
    <source>
        <dbReference type="Proteomes" id="UP000649604"/>
    </source>
</evidence>
<dbReference type="PANTHER" id="PTHR12110">
    <property type="entry name" value="HYDROXYPYRUVATE ISOMERASE"/>
    <property type="match status" value="1"/>
</dbReference>
<organism evidence="2 3">
    <name type="scientific">candidate division KSB3 bacterium</name>
    <dbReference type="NCBI Taxonomy" id="2044937"/>
    <lineage>
        <taxon>Bacteria</taxon>
        <taxon>candidate division KSB3</taxon>
    </lineage>
</organism>
<dbReference type="SUPFAM" id="SSF51658">
    <property type="entry name" value="Xylose isomerase-like"/>
    <property type="match status" value="1"/>
</dbReference>
<accession>A0A9D5JXZ2</accession>
<protein>
    <submittedName>
        <fullName evidence="2">TIM barrel protein</fullName>
    </submittedName>
</protein>
<comment type="caution">
    <text evidence="2">The sequence shown here is derived from an EMBL/GenBank/DDBJ whole genome shotgun (WGS) entry which is preliminary data.</text>
</comment>
<name>A0A9D5JXZ2_9BACT</name>
<reference evidence="2" key="1">
    <citation type="submission" date="2019-11" db="EMBL/GenBank/DDBJ databases">
        <title>Microbial mats filling the niche in hypersaline microbial mats.</title>
        <authorList>
            <person name="Wong H.L."/>
            <person name="Macleod F.I."/>
            <person name="White R.A. III"/>
            <person name="Burns B.P."/>
        </authorList>
    </citation>
    <scope>NUCLEOTIDE SEQUENCE</scope>
    <source>
        <strain evidence="2">Rbin_158</strain>
    </source>
</reference>
<feature type="domain" description="Xylose isomerase-like TIM barrel" evidence="1">
    <location>
        <begin position="25"/>
        <end position="268"/>
    </location>
</feature>
<gene>
    <name evidence="2" type="ORF">GF339_15635</name>
</gene>
<dbReference type="Gene3D" id="3.20.20.150">
    <property type="entry name" value="Divalent-metal-dependent TIM barrel enzymes"/>
    <property type="match status" value="1"/>
</dbReference>
<dbReference type="InterPro" id="IPR036237">
    <property type="entry name" value="Xyl_isomerase-like_sf"/>
</dbReference>
<dbReference type="EMBL" id="WJJP01000513">
    <property type="protein sequence ID" value="MBD3326016.1"/>
    <property type="molecule type" value="Genomic_DNA"/>
</dbReference>
<proteinExistence type="predicted"/>
<dbReference type="PANTHER" id="PTHR12110:SF41">
    <property type="entry name" value="INOSOSE DEHYDRATASE"/>
    <property type="match status" value="1"/>
</dbReference>
<dbReference type="InterPro" id="IPR013022">
    <property type="entry name" value="Xyl_isomerase-like_TIM-brl"/>
</dbReference>
<evidence type="ECO:0000313" key="2">
    <source>
        <dbReference type="EMBL" id="MBD3326016.1"/>
    </source>
</evidence>
<sequence length="273" mass="30258">MSCLPVSFFGDLSRETMSLKQWAQMAADAGLDGIDLSVMLLKNHTPVYLKQIRQEIESTGMPVIMMATYPDCSHPDPLQRQRELEFLRHDIALSSYLGAKYLRIVAGQAHPETPTAEGIQWVIDAFKQASLVAEKFAVQLVYENHSKPGAWEYADFSQATEIFTAIAEGIQETGIGLNFDTANPQVYGDDPLSLLERCIDQIVTIHVADTAEAGKLVPVPSVIGEGLVPLPDIFRRLKQQHFDGWLCIEEASRTGAEGVRKAVQCVRQTWNAV</sequence>
<dbReference type="InterPro" id="IPR050312">
    <property type="entry name" value="IolE/XylAMocC-like"/>
</dbReference>
<dbReference type="Pfam" id="PF01261">
    <property type="entry name" value="AP_endonuc_2"/>
    <property type="match status" value="1"/>
</dbReference>